<evidence type="ECO:0000313" key="6">
    <source>
        <dbReference type="EMBL" id="MFC3961411.1"/>
    </source>
</evidence>
<dbReference type="SUPFAM" id="SSF46689">
    <property type="entry name" value="Homeodomain-like"/>
    <property type="match status" value="1"/>
</dbReference>
<dbReference type="RefSeq" id="WP_378611166.1">
    <property type="nucleotide sequence ID" value="NZ_JBHSAX010000005.1"/>
</dbReference>
<dbReference type="Gene3D" id="1.10.357.10">
    <property type="entry name" value="Tetracycline Repressor, domain 2"/>
    <property type="match status" value="1"/>
</dbReference>
<proteinExistence type="predicted"/>
<accession>A0ABV8DN06</accession>
<feature type="domain" description="HTH tetR-type" evidence="5">
    <location>
        <begin position="31"/>
        <end position="91"/>
    </location>
</feature>
<dbReference type="Pfam" id="PF00440">
    <property type="entry name" value="TetR_N"/>
    <property type="match status" value="1"/>
</dbReference>
<dbReference type="InterPro" id="IPR023772">
    <property type="entry name" value="DNA-bd_HTH_TetR-type_CS"/>
</dbReference>
<dbReference type="SUPFAM" id="SSF48498">
    <property type="entry name" value="Tetracyclin repressor-like, C-terminal domain"/>
    <property type="match status" value="1"/>
</dbReference>
<evidence type="ECO:0000259" key="5">
    <source>
        <dbReference type="PROSITE" id="PS50977"/>
    </source>
</evidence>
<keyword evidence="2 4" id="KW-0238">DNA-binding</keyword>
<feature type="DNA-binding region" description="H-T-H motif" evidence="4">
    <location>
        <begin position="54"/>
        <end position="73"/>
    </location>
</feature>
<keyword evidence="1" id="KW-0805">Transcription regulation</keyword>
<dbReference type="Proteomes" id="UP001595696">
    <property type="component" value="Unassembled WGS sequence"/>
</dbReference>
<gene>
    <name evidence="6" type="ORF">ACFO0B_05340</name>
</gene>
<evidence type="ECO:0000256" key="1">
    <source>
        <dbReference type="ARBA" id="ARBA00023015"/>
    </source>
</evidence>
<reference evidence="7" key="1">
    <citation type="journal article" date="2019" name="Int. J. Syst. Evol. Microbiol.">
        <title>The Global Catalogue of Microorganisms (GCM) 10K type strain sequencing project: providing services to taxonomists for standard genome sequencing and annotation.</title>
        <authorList>
            <consortium name="The Broad Institute Genomics Platform"/>
            <consortium name="The Broad Institute Genome Sequencing Center for Infectious Disease"/>
            <person name="Wu L."/>
            <person name="Ma J."/>
        </authorList>
    </citation>
    <scope>NUCLEOTIDE SEQUENCE [LARGE SCALE GENOMIC DNA]</scope>
    <source>
        <strain evidence="7">CGMCC 4.7330</strain>
    </source>
</reference>
<protein>
    <submittedName>
        <fullName evidence="6">TetR/AcrR family transcriptional regulator</fullName>
    </submittedName>
</protein>
<dbReference type="PANTHER" id="PTHR30055:SF234">
    <property type="entry name" value="HTH-TYPE TRANSCRIPTIONAL REGULATOR BETI"/>
    <property type="match status" value="1"/>
</dbReference>
<evidence type="ECO:0000256" key="3">
    <source>
        <dbReference type="ARBA" id="ARBA00023163"/>
    </source>
</evidence>
<evidence type="ECO:0000313" key="7">
    <source>
        <dbReference type="Proteomes" id="UP001595696"/>
    </source>
</evidence>
<dbReference type="InterPro" id="IPR009057">
    <property type="entry name" value="Homeodomain-like_sf"/>
</dbReference>
<evidence type="ECO:0000256" key="2">
    <source>
        <dbReference type="ARBA" id="ARBA00023125"/>
    </source>
</evidence>
<dbReference type="PRINTS" id="PR00455">
    <property type="entry name" value="HTHTETR"/>
</dbReference>
<dbReference type="PROSITE" id="PS50977">
    <property type="entry name" value="HTH_TETR_2"/>
    <property type="match status" value="1"/>
</dbReference>
<keyword evidence="3" id="KW-0804">Transcription</keyword>
<organism evidence="6 7">
    <name type="scientific">Nocardia jiangsuensis</name>
    <dbReference type="NCBI Taxonomy" id="1691563"/>
    <lineage>
        <taxon>Bacteria</taxon>
        <taxon>Bacillati</taxon>
        <taxon>Actinomycetota</taxon>
        <taxon>Actinomycetes</taxon>
        <taxon>Mycobacteriales</taxon>
        <taxon>Nocardiaceae</taxon>
        <taxon>Nocardia</taxon>
    </lineage>
</organism>
<dbReference type="InterPro" id="IPR001647">
    <property type="entry name" value="HTH_TetR"/>
</dbReference>
<evidence type="ECO:0000256" key="4">
    <source>
        <dbReference type="PROSITE-ProRule" id="PRU00335"/>
    </source>
</evidence>
<dbReference type="PANTHER" id="PTHR30055">
    <property type="entry name" value="HTH-TYPE TRANSCRIPTIONAL REGULATOR RUTR"/>
    <property type="match status" value="1"/>
</dbReference>
<keyword evidence="7" id="KW-1185">Reference proteome</keyword>
<sequence>MKASPEVPVTDEDEVALAAVARSWAALSALEPKSRRIVDAARDCFAEVGFEETTMVRIAEGAGVGVATVYRRFGTKSALVRYALMAESQRVGVIVVQALRDSAGPVSGLAEIFAAYVTEATAPRLLTRSLRVSSAAGELADFLTGDEFIEQGRVLFAQYIEYWQERGELGRFDAHVVAELFVRLTMSIISNPHGVLPLSDADAAREFARRHLAPLLFPHPGG</sequence>
<dbReference type="PROSITE" id="PS01081">
    <property type="entry name" value="HTH_TETR_1"/>
    <property type="match status" value="1"/>
</dbReference>
<dbReference type="InterPro" id="IPR050109">
    <property type="entry name" value="HTH-type_TetR-like_transc_reg"/>
</dbReference>
<dbReference type="InterPro" id="IPR036271">
    <property type="entry name" value="Tet_transcr_reg_TetR-rel_C_sf"/>
</dbReference>
<comment type="caution">
    <text evidence="6">The sequence shown here is derived from an EMBL/GenBank/DDBJ whole genome shotgun (WGS) entry which is preliminary data.</text>
</comment>
<dbReference type="EMBL" id="JBHSAX010000005">
    <property type="protein sequence ID" value="MFC3961411.1"/>
    <property type="molecule type" value="Genomic_DNA"/>
</dbReference>
<name>A0ABV8DN06_9NOCA</name>